<organism evidence="2 3">
    <name type="scientific">Asterophora parasitica</name>
    <dbReference type="NCBI Taxonomy" id="117018"/>
    <lineage>
        <taxon>Eukaryota</taxon>
        <taxon>Fungi</taxon>
        <taxon>Dikarya</taxon>
        <taxon>Basidiomycota</taxon>
        <taxon>Agaricomycotina</taxon>
        <taxon>Agaricomycetes</taxon>
        <taxon>Agaricomycetidae</taxon>
        <taxon>Agaricales</taxon>
        <taxon>Tricholomatineae</taxon>
        <taxon>Lyophyllaceae</taxon>
        <taxon>Asterophora</taxon>
    </lineage>
</organism>
<evidence type="ECO:0000313" key="2">
    <source>
        <dbReference type="EMBL" id="KAG5641173.1"/>
    </source>
</evidence>
<accession>A0A9P7K8I9</accession>
<dbReference type="EMBL" id="JABCKV010000372">
    <property type="protein sequence ID" value="KAG5641173.1"/>
    <property type="molecule type" value="Genomic_DNA"/>
</dbReference>
<sequence length="152" mass="15807">MPPEALAQSLAVQDADIAASYMNGDIVIPTNSIKTETLTRLGTSSLALTRSGSRAPPHGPWAPLDAATPLDVLDVGEIGQWKTFEMVEIAQDEDASPSSPPTLESFADAGPSLPNHSQPCTEVAVGRGDDVGRSSPDAAQPIQNIFRAGSSL</sequence>
<reference evidence="2" key="1">
    <citation type="submission" date="2020-07" db="EMBL/GenBank/DDBJ databases">
        <authorList>
            <person name="Nieuwenhuis M."/>
            <person name="Van De Peppel L.J.J."/>
        </authorList>
    </citation>
    <scope>NUCLEOTIDE SEQUENCE</scope>
    <source>
        <strain evidence="2">AP01</strain>
        <tissue evidence="2">Mycelium</tissue>
    </source>
</reference>
<comment type="caution">
    <text evidence="2">The sequence shown here is derived from an EMBL/GenBank/DDBJ whole genome shotgun (WGS) entry which is preliminary data.</text>
</comment>
<evidence type="ECO:0000313" key="3">
    <source>
        <dbReference type="Proteomes" id="UP000775547"/>
    </source>
</evidence>
<reference evidence="2" key="2">
    <citation type="submission" date="2021-10" db="EMBL/GenBank/DDBJ databases">
        <title>Phylogenomics reveals ancestral predisposition of the termite-cultivated fungus Termitomyces towards a domesticated lifestyle.</title>
        <authorList>
            <person name="Auxier B."/>
            <person name="Grum-Grzhimaylo A."/>
            <person name="Cardenas M.E."/>
            <person name="Lodge J.D."/>
            <person name="Laessoe T."/>
            <person name="Pedersen O."/>
            <person name="Smith M.E."/>
            <person name="Kuyper T.W."/>
            <person name="Franco-Molano E.A."/>
            <person name="Baroni T.J."/>
            <person name="Aanen D.K."/>
        </authorList>
    </citation>
    <scope>NUCLEOTIDE SEQUENCE</scope>
    <source>
        <strain evidence="2">AP01</strain>
        <tissue evidence="2">Mycelium</tissue>
    </source>
</reference>
<protein>
    <submittedName>
        <fullName evidence="2">Uncharacterized protein</fullName>
    </submittedName>
</protein>
<name>A0A9P7K8I9_9AGAR</name>
<feature type="region of interest" description="Disordered" evidence="1">
    <location>
        <begin position="91"/>
        <end position="152"/>
    </location>
</feature>
<evidence type="ECO:0000256" key="1">
    <source>
        <dbReference type="SAM" id="MobiDB-lite"/>
    </source>
</evidence>
<proteinExistence type="predicted"/>
<dbReference type="AlphaFoldDB" id="A0A9P7K8I9"/>
<keyword evidence="3" id="KW-1185">Reference proteome</keyword>
<gene>
    <name evidence="2" type="ORF">DXG03_005861</name>
</gene>
<dbReference type="Proteomes" id="UP000775547">
    <property type="component" value="Unassembled WGS sequence"/>
</dbReference>